<name>A0A8T1BKG2_9STRA</name>
<dbReference type="Proteomes" id="UP000736787">
    <property type="component" value="Unassembled WGS sequence"/>
</dbReference>
<proteinExistence type="predicted"/>
<organism evidence="1 2">
    <name type="scientific">Phytophthora cactorum</name>
    <dbReference type="NCBI Taxonomy" id="29920"/>
    <lineage>
        <taxon>Eukaryota</taxon>
        <taxon>Sar</taxon>
        <taxon>Stramenopiles</taxon>
        <taxon>Oomycota</taxon>
        <taxon>Peronosporomycetes</taxon>
        <taxon>Peronosporales</taxon>
        <taxon>Peronosporaceae</taxon>
        <taxon>Phytophthora</taxon>
    </lineage>
</organism>
<dbReference type="AlphaFoldDB" id="A0A8T1BKG2"/>
<protein>
    <submittedName>
        <fullName evidence="1">Uncharacterized protein</fullName>
    </submittedName>
</protein>
<evidence type="ECO:0000313" key="1">
    <source>
        <dbReference type="EMBL" id="KAG2905104.1"/>
    </source>
</evidence>
<gene>
    <name evidence="1" type="ORF">PC117_g20838</name>
</gene>
<sequence length="153" mass="16356">MDSAVAQARPTGNLSNEWTYTSPEGIYFVGEGAVRYGGGGSDGQGVRENPAGQNIIAQLFGSESDTDTSSSHQHVIGAFQLLLSGAKSNRDVDADVNLLASEVFLNAYETVDSSGSKDSEVELMDEEFIKAGVTCLPILRCLHERRTDTGSRH</sequence>
<evidence type="ECO:0000313" key="2">
    <source>
        <dbReference type="Proteomes" id="UP000736787"/>
    </source>
</evidence>
<reference evidence="1" key="1">
    <citation type="submission" date="2018-10" db="EMBL/GenBank/DDBJ databases">
        <title>Effector identification in a new, highly contiguous assembly of the strawberry crown rot pathogen Phytophthora cactorum.</title>
        <authorList>
            <person name="Armitage A.D."/>
            <person name="Nellist C.F."/>
            <person name="Bates H."/>
            <person name="Vickerstaff R.J."/>
            <person name="Harrison R.J."/>
        </authorList>
    </citation>
    <scope>NUCLEOTIDE SEQUENCE</scope>
    <source>
        <strain evidence="1">4040</strain>
    </source>
</reference>
<dbReference type="EMBL" id="RCMK01001000">
    <property type="protein sequence ID" value="KAG2905104.1"/>
    <property type="molecule type" value="Genomic_DNA"/>
</dbReference>
<comment type="caution">
    <text evidence="1">The sequence shown here is derived from an EMBL/GenBank/DDBJ whole genome shotgun (WGS) entry which is preliminary data.</text>
</comment>
<accession>A0A8T1BKG2</accession>